<sequence>MKNPNSTFGAGVLPLTLDARRDISSDARKRPTPATEIRKRFYLCPGTNSVEPIRIRRGVIRDD</sequence>
<dbReference type="EMBL" id="FWFX01000001">
    <property type="protein sequence ID" value="SLN17255.1"/>
    <property type="molecule type" value="Genomic_DNA"/>
</dbReference>
<name>A0A1X6YD33_9RHOB</name>
<organism evidence="1 2">
    <name type="scientific">Roseovarius albus</name>
    <dbReference type="NCBI Taxonomy" id="1247867"/>
    <lineage>
        <taxon>Bacteria</taxon>
        <taxon>Pseudomonadati</taxon>
        <taxon>Pseudomonadota</taxon>
        <taxon>Alphaproteobacteria</taxon>
        <taxon>Rhodobacterales</taxon>
        <taxon>Roseobacteraceae</taxon>
        <taxon>Roseovarius</taxon>
    </lineage>
</organism>
<dbReference type="Proteomes" id="UP000193061">
    <property type="component" value="Unassembled WGS sequence"/>
</dbReference>
<evidence type="ECO:0000313" key="1">
    <source>
        <dbReference type="EMBL" id="SLN17255.1"/>
    </source>
</evidence>
<dbReference type="RefSeq" id="WP_143534325.1">
    <property type="nucleotide sequence ID" value="NZ_FWFX01000001.1"/>
</dbReference>
<protein>
    <submittedName>
        <fullName evidence="1">Uncharacterized protein</fullName>
    </submittedName>
</protein>
<proteinExistence type="predicted"/>
<keyword evidence="2" id="KW-1185">Reference proteome</keyword>
<gene>
    <name evidence="1" type="ORF">ROA7450_00541</name>
</gene>
<dbReference type="AlphaFoldDB" id="A0A1X6YD33"/>
<evidence type="ECO:0000313" key="2">
    <source>
        <dbReference type="Proteomes" id="UP000193061"/>
    </source>
</evidence>
<reference evidence="1 2" key="1">
    <citation type="submission" date="2017-03" db="EMBL/GenBank/DDBJ databases">
        <authorList>
            <person name="Afonso C.L."/>
            <person name="Miller P.J."/>
            <person name="Scott M.A."/>
            <person name="Spackman E."/>
            <person name="Goraichik I."/>
            <person name="Dimitrov K.M."/>
            <person name="Suarez D.L."/>
            <person name="Swayne D.E."/>
        </authorList>
    </citation>
    <scope>NUCLEOTIDE SEQUENCE [LARGE SCALE GENOMIC DNA]</scope>
    <source>
        <strain evidence="1 2">CECT 7450</strain>
    </source>
</reference>
<accession>A0A1X6YD33</accession>